<protein>
    <submittedName>
        <fullName evidence="10">Progestin and adipoQ receptor family member 4</fullName>
    </submittedName>
</protein>
<evidence type="ECO:0000256" key="3">
    <source>
        <dbReference type="ARBA" id="ARBA00022692"/>
    </source>
</evidence>
<keyword evidence="5 8" id="KW-0472">Membrane</keyword>
<evidence type="ECO:0000256" key="2">
    <source>
        <dbReference type="ARBA" id="ARBA00007018"/>
    </source>
</evidence>
<sequence length="334" mass="37175">MAEPKTIPAKSANGSVTAPEAPTRRRVFPPEEDLRVTSEADLRDLDKCPDKSAPLLRWNDMPRHLQFNPYIYTGYRPLMNVWGCIASLFYVHNETVNILTHGLPIVYILVTVPSLLPWGSQGPLAAFLSWCHLIGAVSPWIGSFLYHLFMNLDKGEATYKKLLQLDMLGIWISQSFGALPMIAASVHCLPETLWHCCLLAYSVLSFWGLLKAMNAWSPWERRLCFAPPFMMRMFVLTLRYIGSSGGSPTALTHLVLQDLVAVAGGAVGALHVPEKWVPGKVDLFFNSHNIMHVMVVMAVYSMHAATLRDLAWMSNPSVCIAVPTATLSSTHEEL</sequence>
<dbReference type="PANTHER" id="PTHR20855:SF138">
    <property type="entry name" value="PROGESTIN AND ADIPOQ RECEPTOR FAMILY MEMBER 4"/>
    <property type="match status" value="1"/>
</dbReference>
<dbReference type="InParanoid" id="A0A6J0C6F0"/>
<dbReference type="FunCoup" id="A0A6J0C6F0">
    <property type="interactions" value="80"/>
</dbReference>
<feature type="binding site" evidence="6">
    <location>
        <position position="147"/>
    </location>
    <ligand>
        <name>Zn(2+)</name>
        <dbReference type="ChEBI" id="CHEBI:29105"/>
    </ligand>
</feature>
<dbReference type="InterPro" id="IPR004254">
    <property type="entry name" value="AdipoR/HlyIII-related"/>
</dbReference>
<feature type="region of interest" description="Disordered" evidence="7">
    <location>
        <begin position="1"/>
        <end position="30"/>
    </location>
</feature>
<evidence type="ECO:0000313" key="10">
    <source>
        <dbReference type="RefSeq" id="XP_015521995.1"/>
    </source>
</evidence>
<keyword evidence="3 8" id="KW-0812">Transmembrane</keyword>
<feature type="transmembrane region" description="Helical" evidence="8">
    <location>
        <begin position="70"/>
        <end position="91"/>
    </location>
</feature>
<dbReference type="RefSeq" id="XP_015521995.1">
    <property type="nucleotide sequence ID" value="XM_015666509.2"/>
</dbReference>
<keyword evidence="6" id="KW-0862">Zinc</keyword>
<dbReference type="GO" id="GO:0016020">
    <property type="term" value="C:membrane"/>
    <property type="evidence" value="ECO:0007669"/>
    <property type="project" value="UniProtKB-SubCell"/>
</dbReference>
<keyword evidence="10" id="KW-0675">Receptor</keyword>
<feature type="transmembrane region" description="Helical" evidence="8">
    <location>
        <begin position="124"/>
        <end position="146"/>
    </location>
</feature>
<feature type="transmembrane region" description="Helical" evidence="8">
    <location>
        <begin position="192"/>
        <end position="210"/>
    </location>
</feature>
<dbReference type="PANTHER" id="PTHR20855">
    <property type="entry name" value="ADIPOR/PROGESTIN RECEPTOR-RELATED"/>
    <property type="match status" value="1"/>
</dbReference>
<dbReference type="GO" id="GO:0038023">
    <property type="term" value="F:signaling receptor activity"/>
    <property type="evidence" value="ECO:0007669"/>
    <property type="project" value="TreeGrafter"/>
</dbReference>
<proteinExistence type="inferred from homology"/>
<feature type="transmembrane region" description="Helical" evidence="8">
    <location>
        <begin position="167"/>
        <end position="186"/>
    </location>
</feature>
<feature type="binding site" evidence="6">
    <location>
        <position position="292"/>
    </location>
    <ligand>
        <name>Zn(2+)</name>
        <dbReference type="ChEBI" id="CHEBI:29105"/>
    </ligand>
</feature>
<keyword evidence="4 8" id="KW-1133">Transmembrane helix</keyword>
<evidence type="ECO:0000313" key="9">
    <source>
        <dbReference type="Proteomes" id="UP000829291"/>
    </source>
</evidence>
<name>A0A6J0C6F0_NEOLC</name>
<reference evidence="10" key="1">
    <citation type="submission" date="2025-08" db="UniProtKB">
        <authorList>
            <consortium name="RefSeq"/>
        </authorList>
    </citation>
    <scope>IDENTIFICATION</scope>
    <source>
        <tissue evidence="10">Thorax and Abdomen</tissue>
    </source>
</reference>
<comment type="similarity">
    <text evidence="2">Belongs to the ADIPOR family.</text>
</comment>
<evidence type="ECO:0000256" key="1">
    <source>
        <dbReference type="ARBA" id="ARBA00004141"/>
    </source>
</evidence>
<dbReference type="AlphaFoldDB" id="A0A6J0C6F0"/>
<keyword evidence="6" id="KW-0479">Metal-binding</keyword>
<organism evidence="10">
    <name type="scientific">Neodiprion lecontei</name>
    <name type="common">Redheaded pine sawfly</name>
    <dbReference type="NCBI Taxonomy" id="441921"/>
    <lineage>
        <taxon>Eukaryota</taxon>
        <taxon>Metazoa</taxon>
        <taxon>Ecdysozoa</taxon>
        <taxon>Arthropoda</taxon>
        <taxon>Hexapoda</taxon>
        <taxon>Insecta</taxon>
        <taxon>Pterygota</taxon>
        <taxon>Neoptera</taxon>
        <taxon>Endopterygota</taxon>
        <taxon>Hymenoptera</taxon>
        <taxon>Tenthredinoidea</taxon>
        <taxon>Diprionidae</taxon>
        <taxon>Diprioninae</taxon>
        <taxon>Neodiprion</taxon>
    </lineage>
</organism>
<dbReference type="GO" id="GO:0046872">
    <property type="term" value="F:metal ion binding"/>
    <property type="evidence" value="ECO:0007669"/>
    <property type="project" value="UniProtKB-KW"/>
</dbReference>
<evidence type="ECO:0000256" key="6">
    <source>
        <dbReference type="PIRSR" id="PIRSR604254-1"/>
    </source>
</evidence>
<dbReference type="Pfam" id="PF03006">
    <property type="entry name" value="HlyIII"/>
    <property type="match status" value="1"/>
</dbReference>
<feature type="binding site" evidence="6">
    <location>
        <position position="288"/>
    </location>
    <ligand>
        <name>Zn(2+)</name>
        <dbReference type="ChEBI" id="CHEBI:29105"/>
    </ligand>
</feature>
<evidence type="ECO:0000256" key="4">
    <source>
        <dbReference type="ARBA" id="ARBA00022989"/>
    </source>
</evidence>
<keyword evidence="9" id="KW-1185">Reference proteome</keyword>
<feature type="transmembrane region" description="Helical" evidence="8">
    <location>
        <begin position="284"/>
        <end position="303"/>
    </location>
</feature>
<evidence type="ECO:0000256" key="7">
    <source>
        <dbReference type="SAM" id="MobiDB-lite"/>
    </source>
</evidence>
<dbReference type="GeneID" id="107225892"/>
<dbReference type="KEGG" id="nlo:107225892"/>
<evidence type="ECO:0000256" key="5">
    <source>
        <dbReference type="ARBA" id="ARBA00023136"/>
    </source>
</evidence>
<dbReference type="OrthoDB" id="535992at2759"/>
<evidence type="ECO:0000256" key="8">
    <source>
        <dbReference type="SAM" id="Phobius"/>
    </source>
</evidence>
<gene>
    <name evidence="10" type="primary">LOC107225892</name>
</gene>
<dbReference type="Proteomes" id="UP000829291">
    <property type="component" value="Chromosome 1"/>
</dbReference>
<comment type="subcellular location">
    <subcellularLocation>
        <location evidence="1">Membrane</location>
        <topology evidence="1">Multi-pass membrane protein</topology>
    </subcellularLocation>
</comment>
<feature type="transmembrane region" description="Helical" evidence="8">
    <location>
        <begin position="222"/>
        <end position="242"/>
    </location>
</feature>
<feature type="transmembrane region" description="Helical" evidence="8">
    <location>
        <begin position="98"/>
        <end position="118"/>
    </location>
</feature>
<accession>A0A6J0C6F0</accession>